<dbReference type="EMBL" id="LNYU01000022">
    <property type="protein sequence ID" value="KTD64591.1"/>
    <property type="molecule type" value="Genomic_DNA"/>
</dbReference>
<accession>A0A0W0Z6P3</accession>
<organism evidence="2 3">
    <name type="scientific">Legionella santicrucis</name>
    <dbReference type="NCBI Taxonomy" id="45074"/>
    <lineage>
        <taxon>Bacteria</taxon>
        <taxon>Pseudomonadati</taxon>
        <taxon>Pseudomonadota</taxon>
        <taxon>Gammaproteobacteria</taxon>
        <taxon>Legionellales</taxon>
        <taxon>Legionellaceae</taxon>
        <taxon>Legionella</taxon>
    </lineage>
</organism>
<evidence type="ECO:0000313" key="3">
    <source>
        <dbReference type="Proteomes" id="UP000054703"/>
    </source>
</evidence>
<dbReference type="CDD" id="cd06588">
    <property type="entry name" value="PhnB_like"/>
    <property type="match status" value="1"/>
</dbReference>
<proteinExistence type="predicted"/>
<dbReference type="Pfam" id="PF06983">
    <property type="entry name" value="3-dmu-9_3-mt"/>
    <property type="match status" value="1"/>
</dbReference>
<dbReference type="InterPro" id="IPR029068">
    <property type="entry name" value="Glyas_Bleomycin-R_OHBP_Dase"/>
</dbReference>
<dbReference type="Proteomes" id="UP000054703">
    <property type="component" value="Unassembled WGS sequence"/>
</dbReference>
<evidence type="ECO:0000259" key="1">
    <source>
        <dbReference type="Pfam" id="PF06983"/>
    </source>
</evidence>
<dbReference type="InterPro" id="IPR028973">
    <property type="entry name" value="PhnB-like"/>
</dbReference>
<sequence>MKALTPYLFFNGNCREAMNFYQSCFGGNLEIMTNADAPEGGCPGDMKLVPDQIMHACLTQGDFILMASDNPMDKPKVGDNLSLSINCSTIQQTEKLFKALSVGGKVTMPLADTFWGAHFGMLIDKYSFRWMLNCPLDSTAS</sequence>
<reference evidence="2 3" key="1">
    <citation type="submission" date="2015-11" db="EMBL/GenBank/DDBJ databases">
        <title>Genomic analysis of 38 Legionella species identifies large and diverse effector repertoires.</title>
        <authorList>
            <person name="Burstein D."/>
            <person name="Amaro F."/>
            <person name="Zusman T."/>
            <person name="Lifshitz Z."/>
            <person name="Cohen O."/>
            <person name="Gilbert J.A."/>
            <person name="Pupko T."/>
            <person name="Shuman H.A."/>
            <person name="Segal G."/>
        </authorList>
    </citation>
    <scope>NUCLEOTIDE SEQUENCE [LARGE SCALE GENOMIC DNA]</scope>
    <source>
        <strain evidence="2 3">SC-63-C7</strain>
    </source>
</reference>
<keyword evidence="3" id="KW-1185">Reference proteome</keyword>
<comment type="caution">
    <text evidence="2">The sequence shown here is derived from an EMBL/GenBank/DDBJ whole genome shotgun (WGS) entry which is preliminary data.</text>
</comment>
<dbReference type="AlphaFoldDB" id="A0A0W0Z6P3"/>
<evidence type="ECO:0000313" key="2">
    <source>
        <dbReference type="EMBL" id="KTD64591.1"/>
    </source>
</evidence>
<gene>
    <name evidence="2" type="ORF">Lsan_0921</name>
</gene>
<name>A0A0W0Z6P3_9GAMM</name>
<dbReference type="OrthoDB" id="9795306at2"/>
<dbReference type="RefSeq" id="WP_058513358.1">
    <property type="nucleotide sequence ID" value="NZ_CAAAIH010000008.1"/>
</dbReference>
<dbReference type="PANTHER" id="PTHR33990:SF1">
    <property type="entry name" value="PROTEIN YJDN"/>
    <property type="match status" value="1"/>
</dbReference>
<dbReference type="SUPFAM" id="SSF54593">
    <property type="entry name" value="Glyoxalase/Bleomycin resistance protein/Dihydroxybiphenyl dioxygenase"/>
    <property type="match status" value="1"/>
</dbReference>
<dbReference type="STRING" id="45074.Lsan_0921"/>
<protein>
    <submittedName>
        <fullName evidence="2">PhnB protein</fullName>
    </submittedName>
</protein>
<dbReference type="PATRIC" id="fig|45074.5.peg.964"/>
<feature type="domain" description="PhnB-like" evidence="1">
    <location>
        <begin position="3"/>
        <end position="131"/>
    </location>
</feature>
<dbReference type="Gene3D" id="3.10.180.10">
    <property type="entry name" value="2,3-Dihydroxybiphenyl 1,2-Dioxygenase, domain 1"/>
    <property type="match status" value="1"/>
</dbReference>
<dbReference type="PANTHER" id="PTHR33990">
    <property type="entry name" value="PROTEIN YJDN-RELATED"/>
    <property type="match status" value="1"/>
</dbReference>